<accession>A0A7W7KG82</accession>
<dbReference type="RefSeq" id="WP_184585953.1">
    <property type="nucleotide sequence ID" value="NZ_JACHLI010000001.1"/>
</dbReference>
<gene>
    <name evidence="2" type="ORF">HNP46_000514</name>
</gene>
<evidence type="ECO:0000313" key="3">
    <source>
        <dbReference type="Proteomes" id="UP000566995"/>
    </source>
</evidence>
<organism evidence="2 3">
    <name type="scientific">Pseudomonas nitroreducens</name>
    <dbReference type="NCBI Taxonomy" id="46680"/>
    <lineage>
        <taxon>Bacteria</taxon>
        <taxon>Pseudomonadati</taxon>
        <taxon>Pseudomonadota</taxon>
        <taxon>Gammaproteobacteria</taxon>
        <taxon>Pseudomonadales</taxon>
        <taxon>Pseudomonadaceae</taxon>
        <taxon>Pseudomonas</taxon>
    </lineage>
</organism>
<name>A0A7W7KG82_PSENT</name>
<reference evidence="2 3" key="1">
    <citation type="submission" date="2020-08" db="EMBL/GenBank/DDBJ databases">
        <title>Functional genomics of gut bacteria from endangered species of beetles.</title>
        <authorList>
            <person name="Carlos-Shanley C."/>
        </authorList>
    </citation>
    <scope>NUCLEOTIDE SEQUENCE [LARGE SCALE GENOMIC DNA]</scope>
    <source>
        <strain evidence="2 3">S00179</strain>
    </source>
</reference>
<keyword evidence="1" id="KW-1133">Transmembrane helix</keyword>
<comment type="caution">
    <text evidence="2">The sequence shown here is derived from an EMBL/GenBank/DDBJ whole genome shotgun (WGS) entry which is preliminary data.</text>
</comment>
<dbReference type="EMBL" id="JACHLI010000001">
    <property type="protein sequence ID" value="MBB4861703.1"/>
    <property type="molecule type" value="Genomic_DNA"/>
</dbReference>
<dbReference type="Proteomes" id="UP000566995">
    <property type="component" value="Unassembled WGS sequence"/>
</dbReference>
<keyword evidence="1" id="KW-0812">Transmembrane</keyword>
<dbReference type="AlphaFoldDB" id="A0A7W7KG82"/>
<keyword evidence="1" id="KW-0472">Membrane</keyword>
<evidence type="ECO:0000313" key="2">
    <source>
        <dbReference type="EMBL" id="MBB4861703.1"/>
    </source>
</evidence>
<feature type="transmembrane region" description="Helical" evidence="1">
    <location>
        <begin position="89"/>
        <end position="111"/>
    </location>
</feature>
<sequence>MRKAQAASAMVELLLAVLDWMTSRLCLLVRLAFQLLIAVLSLAVSFVAGLTLFLILGLQLHYLGKTIVTFRPGAFSHFHSSLAAKLVPAMADGAVVAVCLVAAAGIGYFLYRDFSNYTNDPSRRYDVLKGLVGRRR</sequence>
<protein>
    <submittedName>
        <fullName evidence="2">Uncharacterized protein</fullName>
    </submittedName>
</protein>
<proteinExistence type="predicted"/>
<evidence type="ECO:0000256" key="1">
    <source>
        <dbReference type="SAM" id="Phobius"/>
    </source>
</evidence>
<feature type="transmembrane region" description="Helical" evidence="1">
    <location>
        <begin position="32"/>
        <end position="56"/>
    </location>
</feature>